<dbReference type="KEGG" id="dci:113470397"/>
<organism evidence="2 3">
    <name type="scientific">Diaphorina citri</name>
    <name type="common">Asian citrus psyllid</name>
    <dbReference type="NCBI Taxonomy" id="121845"/>
    <lineage>
        <taxon>Eukaryota</taxon>
        <taxon>Metazoa</taxon>
        <taxon>Ecdysozoa</taxon>
        <taxon>Arthropoda</taxon>
        <taxon>Hexapoda</taxon>
        <taxon>Insecta</taxon>
        <taxon>Pterygota</taxon>
        <taxon>Neoptera</taxon>
        <taxon>Paraneoptera</taxon>
        <taxon>Hemiptera</taxon>
        <taxon>Sternorrhyncha</taxon>
        <taxon>Psylloidea</taxon>
        <taxon>Psyllidae</taxon>
        <taxon>Diaphorininae</taxon>
        <taxon>Diaphorina</taxon>
    </lineage>
</organism>
<dbReference type="PROSITE" id="PS50879">
    <property type="entry name" value="RNASE_H_1"/>
    <property type="match status" value="1"/>
</dbReference>
<dbReference type="InterPro" id="IPR002156">
    <property type="entry name" value="RNaseH_domain"/>
</dbReference>
<dbReference type="GO" id="GO:0004523">
    <property type="term" value="F:RNA-DNA hybrid ribonuclease activity"/>
    <property type="evidence" value="ECO:0007669"/>
    <property type="project" value="InterPro"/>
</dbReference>
<reference evidence="3" key="1">
    <citation type="submission" date="2025-08" db="UniProtKB">
        <authorList>
            <consortium name="RefSeq"/>
        </authorList>
    </citation>
    <scope>IDENTIFICATION</scope>
</reference>
<dbReference type="InterPro" id="IPR012337">
    <property type="entry name" value="RNaseH-like_sf"/>
</dbReference>
<keyword evidence="2" id="KW-1185">Reference proteome</keyword>
<dbReference type="CDD" id="cd09276">
    <property type="entry name" value="Rnase_HI_RT_non_LTR"/>
    <property type="match status" value="1"/>
</dbReference>
<evidence type="ECO:0000259" key="1">
    <source>
        <dbReference type="PROSITE" id="PS50879"/>
    </source>
</evidence>
<evidence type="ECO:0000313" key="3">
    <source>
        <dbReference type="RefSeq" id="XP_026684596.1"/>
    </source>
</evidence>
<feature type="domain" description="RNase H type-1" evidence="1">
    <location>
        <begin position="102"/>
        <end position="230"/>
    </location>
</feature>
<sequence length="334" mass="37457">MMNYVAKIAASPLNPVFKLMFNNNLLPDNFGSKPIPLTVRYKSLNEFHTTLDQHTIAPFSPCTPPWSSETPKIDLHLSKHKKNETPPNIYRSHYNDLIHSKYANHTLCFTDGSKTPSATSCAYSIDGTVSSVSLCKINSIFSAELLALYLCLKEISESHSFPRIAVISDSLSSLSALGNICFSHPFISKIYQLWKLIVTRGTDIVFLWCPSHCGIDGNEAVDSAANHPTHPRHVNLCSTDDLKPLIKTIVKKDIVDMWNSIPPSNKLKKVKPTVESWTSSFRSNRYEEVILTRLRIGHTRVTHNHLFKKLPPPICQCGSVLTVRYSHPGMSCQL</sequence>
<dbReference type="RefSeq" id="XP_026684596.1">
    <property type="nucleotide sequence ID" value="XM_026828795.1"/>
</dbReference>
<dbReference type="SUPFAM" id="SSF53098">
    <property type="entry name" value="Ribonuclease H-like"/>
    <property type="match status" value="1"/>
</dbReference>
<dbReference type="GO" id="GO:0003676">
    <property type="term" value="F:nucleic acid binding"/>
    <property type="evidence" value="ECO:0007669"/>
    <property type="project" value="InterPro"/>
</dbReference>
<name>A0A3Q0J826_DIACI</name>
<dbReference type="PaxDb" id="121845-A0A3Q0J826"/>
<dbReference type="GeneID" id="113470397"/>
<accession>A0A3Q0J826</accession>
<dbReference type="InterPro" id="IPR036397">
    <property type="entry name" value="RNaseH_sf"/>
</dbReference>
<dbReference type="Gene3D" id="3.30.420.10">
    <property type="entry name" value="Ribonuclease H-like superfamily/Ribonuclease H"/>
    <property type="match status" value="1"/>
</dbReference>
<dbReference type="Proteomes" id="UP000079169">
    <property type="component" value="Unplaced"/>
</dbReference>
<evidence type="ECO:0000313" key="2">
    <source>
        <dbReference type="Proteomes" id="UP000079169"/>
    </source>
</evidence>
<proteinExistence type="predicted"/>
<protein>
    <submittedName>
        <fullName evidence="3">Uncharacterized protein LOC113470397</fullName>
    </submittedName>
</protein>
<dbReference type="AlphaFoldDB" id="A0A3Q0J826"/>
<gene>
    <name evidence="3" type="primary">LOC113470397</name>
</gene>
<dbReference type="STRING" id="121845.A0A3Q0J826"/>